<proteinExistence type="predicted"/>
<evidence type="ECO:0000313" key="1">
    <source>
        <dbReference type="EMBL" id="CAD1476596.1"/>
    </source>
</evidence>
<comment type="caution">
    <text evidence="1">The sequence shown here is derived from an EMBL/GenBank/DDBJ whole genome shotgun (WGS) entry which is preliminary data.</text>
</comment>
<evidence type="ECO:0000313" key="2">
    <source>
        <dbReference type="Proteomes" id="UP000752696"/>
    </source>
</evidence>
<accession>A0A6V7HA55</accession>
<feature type="non-terminal residue" evidence="1">
    <location>
        <position position="82"/>
    </location>
</feature>
<organism evidence="1 2">
    <name type="scientific">Heterotrigona itama</name>
    <dbReference type="NCBI Taxonomy" id="395501"/>
    <lineage>
        <taxon>Eukaryota</taxon>
        <taxon>Metazoa</taxon>
        <taxon>Ecdysozoa</taxon>
        <taxon>Arthropoda</taxon>
        <taxon>Hexapoda</taxon>
        <taxon>Insecta</taxon>
        <taxon>Pterygota</taxon>
        <taxon>Neoptera</taxon>
        <taxon>Endopterygota</taxon>
        <taxon>Hymenoptera</taxon>
        <taxon>Apocrita</taxon>
        <taxon>Aculeata</taxon>
        <taxon>Apoidea</taxon>
        <taxon>Anthophila</taxon>
        <taxon>Apidae</taxon>
        <taxon>Heterotrigona</taxon>
    </lineage>
</organism>
<feature type="non-terminal residue" evidence="1">
    <location>
        <position position="1"/>
    </location>
</feature>
<dbReference type="Proteomes" id="UP000752696">
    <property type="component" value="Unassembled WGS sequence"/>
</dbReference>
<dbReference type="AlphaFoldDB" id="A0A6V7HA55"/>
<name>A0A6V7HA55_9HYME</name>
<reference evidence="1" key="1">
    <citation type="submission" date="2020-07" db="EMBL/GenBank/DDBJ databases">
        <authorList>
            <person name="Nazaruddin N."/>
        </authorList>
    </citation>
    <scope>NUCLEOTIDE SEQUENCE</scope>
</reference>
<keyword evidence="2" id="KW-1185">Reference proteome</keyword>
<gene>
    <name evidence="1" type="ORF">MHI_LOCUS657133</name>
</gene>
<protein>
    <submittedName>
        <fullName evidence="1">Uncharacterized protein</fullName>
    </submittedName>
</protein>
<dbReference type="EMBL" id="CAJDYZ010009479">
    <property type="protein sequence ID" value="CAD1476596.1"/>
    <property type="molecule type" value="Genomic_DNA"/>
</dbReference>
<sequence>ILLLGKLRRDTYENSVDLTRNAAILPLQYQDYSHRHCPPKNTNKVIKYNDAENYTVGRLWLMRGLTIIVGTADWSTRYSRIR</sequence>